<evidence type="ECO:0000313" key="3">
    <source>
        <dbReference type="Proteomes" id="UP000207598"/>
    </source>
</evidence>
<proteinExistence type="predicted"/>
<reference evidence="2 3" key="1">
    <citation type="submission" date="2017-05" db="EMBL/GenBank/DDBJ databases">
        <authorList>
            <person name="Song R."/>
            <person name="Chenine A.L."/>
            <person name="Ruprecht R.M."/>
        </authorList>
    </citation>
    <scope>NUCLEOTIDE SEQUENCE [LARGE SCALE GENOMIC DNA]</scope>
    <source>
        <strain evidence="2 3">CECT 8898</strain>
    </source>
</reference>
<name>A0A238KQN3_9RHOB</name>
<gene>
    <name evidence="2" type="ORF">MAA8898_03127</name>
</gene>
<dbReference type="Gene3D" id="1.10.1040.10">
    <property type="entry name" value="N-(1-d-carboxylethyl)-l-norvaline Dehydrogenase, domain 2"/>
    <property type="match status" value="1"/>
</dbReference>
<dbReference type="InterPro" id="IPR013328">
    <property type="entry name" value="6PGD_dom2"/>
</dbReference>
<dbReference type="Pfam" id="PF09130">
    <property type="entry name" value="DUF1932"/>
    <property type="match status" value="1"/>
</dbReference>
<dbReference type="Gene3D" id="3.40.50.720">
    <property type="entry name" value="NAD(P)-binding Rossmann-like Domain"/>
    <property type="match status" value="1"/>
</dbReference>
<feature type="domain" description="Phosphogluconate dehydrogenase NAD-binding putative C-terminal" evidence="1">
    <location>
        <begin position="196"/>
        <end position="263"/>
    </location>
</feature>
<evidence type="ECO:0000259" key="1">
    <source>
        <dbReference type="Pfam" id="PF09130"/>
    </source>
</evidence>
<dbReference type="RefSeq" id="WP_141194871.1">
    <property type="nucleotide sequence ID" value="NZ_FXYF01000008.1"/>
</dbReference>
<dbReference type="InterPro" id="IPR008927">
    <property type="entry name" value="6-PGluconate_DH-like_C_sf"/>
</dbReference>
<accession>A0A238KQN3</accession>
<dbReference type="Proteomes" id="UP000207598">
    <property type="component" value="Unassembled WGS sequence"/>
</dbReference>
<keyword evidence="3" id="KW-1185">Reference proteome</keyword>
<evidence type="ECO:0000313" key="2">
    <source>
        <dbReference type="EMBL" id="SMX45038.1"/>
    </source>
</evidence>
<dbReference type="Pfam" id="PF02423">
    <property type="entry name" value="OCD_Mu_crystall"/>
    <property type="match status" value="1"/>
</dbReference>
<dbReference type="SUPFAM" id="SSF48179">
    <property type="entry name" value="6-phosphogluconate dehydrogenase C-terminal domain-like"/>
    <property type="match status" value="1"/>
</dbReference>
<organism evidence="2 3">
    <name type="scientific">Maliponia aquimaris</name>
    <dbReference type="NCBI Taxonomy" id="1673631"/>
    <lineage>
        <taxon>Bacteria</taxon>
        <taxon>Pseudomonadati</taxon>
        <taxon>Pseudomonadota</taxon>
        <taxon>Alphaproteobacteria</taxon>
        <taxon>Rhodobacterales</taxon>
        <taxon>Paracoccaceae</taxon>
        <taxon>Maliponia</taxon>
    </lineage>
</organism>
<dbReference type="AlphaFoldDB" id="A0A238KQN3"/>
<dbReference type="InterPro" id="IPR036291">
    <property type="entry name" value="NAD(P)-bd_dom_sf"/>
</dbReference>
<dbReference type="EMBL" id="FXYF01000008">
    <property type="protein sequence ID" value="SMX45038.1"/>
    <property type="molecule type" value="Genomic_DNA"/>
</dbReference>
<protein>
    <recommendedName>
        <fullName evidence="1">Phosphogluconate dehydrogenase NAD-binding putative C-terminal domain-containing protein</fullName>
    </recommendedName>
</protein>
<dbReference type="InterPro" id="IPR015814">
    <property type="entry name" value="Pgluconate_DH_NAD-bd_C"/>
</dbReference>
<dbReference type="OrthoDB" id="4333at2"/>
<dbReference type="SUPFAM" id="SSF51735">
    <property type="entry name" value="NAD(P)-binding Rossmann-fold domains"/>
    <property type="match status" value="1"/>
</dbReference>
<dbReference type="InterPro" id="IPR003462">
    <property type="entry name" value="ODC_Mu_crystall"/>
</dbReference>
<sequence>MRMAFIGLGEAAGAILSGWGPEQVRGVRTFDIKSEAPETAGEIAERAARLGVTACAKRAEALEGAEVVFCTVTADQAGAAASACAPLLAPGALWCDLNSCAPQTKVASAGIITAAGARYLDVAVMAPVYPKRNMVPCLLSGPEAAEVAPLLADLPMAVRVVGDAVGRASSVKMVRSVLVKGMEALTAECVLAAVLAGVEEEVFPSMKTAHPNMDVPARAAYNFERTLVHGQRRAAEMDEVAKMLAGMGLPNVLSVATAEWQRKLSSSGVTLQEGEEPDHRWFAEAYLRSWGLR</sequence>